<comment type="subcellular location">
    <subcellularLocation>
        <location evidence="1">Nucleus</location>
    </subcellularLocation>
</comment>
<dbReference type="SUPFAM" id="SSF47113">
    <property type="entry name" value="Histone-fold"/>
    <property type="match status" value="1"/>
</dbReference>
<dbReference type="InterPro" id="IPR009072">
    <property type="entry name" value="Histone-fold"/>
</dbReference>
<reference evidence="5" key="1">
    <citation type="submission" date="2021-03" db="EMBL/GenBank/DDBJ databases">
        <authorList>
            <person name="Tagirdzhanova G."/>
        </authorList>
    </citation>
    <scope>NUCLEOTIDE SEQUENCE</scope>
</reference>
<dbReference type="PANTHER" id="PTHR10252">
    <property type="entry name" value="HISTONE-LIKE TRANSCRIPTION FACTOR CCAAT-RELATED"/>
    <property type="match status" value="1"/>
</dbReference>
<dbReference type="AlphaFoldDB" id="A0A8H3FPM4"/>
<evidence type="ECO:0000313" key="6">
    <source>
        <dbReference type="Proteomes" id="UP000664169"/>
    </source>
</evidence>
<dbReference type="CDD" id="cd23645">
    <property type="entry name" value="HFD_Dpb3-like"/>
    <property type="match status" value="1"/>
</dbReference>
<dbReference type="GO" id="GO:0008623">
    <property type="term" value="C:CHRAC"/>
    <property type="evidence" value="ECO:0007669"/>
    <property type="project" value="TreeGrafter"/>
</dbReference>
<comment type="caution">
    <text evidence="5">The sequence shown here is derived from an EMBL/GenBank/DDBJ whole genome shotgun (WGS) entry which is preliminary data.</text>
</comment>
<proteinExistence type="predicted"/>
<organism evidence="5 6">
    <name type="scientific">Gomphillus americanus</name>
    <dbReference type="NCBI Taxonomy" id="1940652"/>
    <lineage>
        <taxon>Eukaryota</taxon>
        <taxon>Fungi</taxon>
        <taxon>Dikarya</taxon>
        <taxon>Ascomycota</taxon>
        <taxon>Pezizomycotina</taxon>
        <taxon>Lecanoromycetes</taxon>
        <taxon>OSLEUM clade</taxon>
        <taxon>Ostropomycetidae</taxon>
        <taxon>Ostropales</taxon>
        <taxon>Graphidaceae</taxon>
        <taxon>Gomphilloideae</taxon>
        <taxon>Gomphillus</taxon>
    </lineage>
</organism>
<feature type="compositionally biased region" description="Polar residues" evidence="3">
    <location>
        <begin position="146"/>
        <end position="165"/>
    </location>
</feature>
<dbReference type="PANTHER" id="PTHR10252:SF54">
    <property type="entry name" value="CHROMATIN ACCESSIBILITY COMPLEX PROTEIN 1"/>
    <property type="match status" value="1"/>
</dbReference>
<dbReference type="InterPro" id="IPR003958">
    <property type="entry name" value="CBFA_NFYB_domain"/>
</dbReference>
<evidence type="ECO:0000256" key="1">
    <source>
        <dbReference type="ARBA" id="ARBA00004123"/>
    </source>
</evidence>
<dbReference type="GO" id="GO:0006261">
    <property type="term" value="P:DNA-templated DNA replication"/>
    <property type="evidence" value="ECO:0007669"/>
    <property type="project" value="TreeGrafter"/>
</dbReference>
<accession>A0A8H3FPM4</accession>
<evidence type="ECO:0000313" key="5">
    <source>
        <dbReference type="EMBL" id="CAF9928411.1"/>
    </source>
</evidence>
<keyword evidence="2" id="KW-0539">Nucleus</keyword>
<dbReference type="OrthoDB" id="636685at2759"/>
<feature type="region of interest" description="Disordered" evidence="3">
    <location>
        <begin position="124"/>
        <end position="194"/>
    </location>
</feature>
<dbReference type="GO" id="GO:0046982">
    <property type="term" value="F:protein heterodimerization activity"/>
    <property type="evidence" value="ECO:0007669"/>
    <property type="project" value="InterPro"/>
</dbReference>
<keyword evidence="6" id="KW-1185">Reference proteome</keyword>
<evidence type="ECO:0000259" key="4">
    <source>
        <dbReference type="Pfam" id="PF00808"/>
    </source>
</evidence>
<dbReference type="Gene3D" id="1.10.20.10">
    <property type="entry name" value="Histone, subunit A"/>
    <property type="match status" value="1"/>
</dbReference>
<evidence type="ECO:0000256" key="3">
    <source>
        <dbReference type="SAM" id="MobiDB-lite"/>
    </source>
</evidence>
<gene>
    <name evidence="5" type="ORF">GOMPHAMPRED_004676</name>
</gene>
<dbReference type="EMBL" id="CAJPDQ010000029">
    <property type="protein sequence ID" value="CAF9928411.1"/>
    <property type="molecule type" value="Genomic_DNA"/>
</dbReference>
<protein>
    <recommendedName>
        <fullName evidence="4">Transcription factor CBF/NF-Y/archaeal histone domain-containing protein</fullName>
    </recommendedName>
</protein>
<feature type="domain" description="Transcription factor CBF/NF-Y/archaeal histone" evidence="4">
    <location>
        <begin position="19"/>
        <end position="81"/>
    </location>
</feature>
<dbReference type="Proteomes" id="UP000664169">
    <property type="component" value="Unassembled WGS sequence"/>
</dbReference>
<dbReference type="Pfam" id="PF00808">
    <property type="entry name" value="CBFD_NFYB_HMF"/>
    <property type="match status" value="1"/>
</dbReference>
<sequence length="194" mass="21081">MPVSKGGVFPEEPTGQSYLPLARVKKTIAADEDIQAISGQSTFLISKATELFIRYITDKSFTSGKAENKHKKTLQYRDVASTIARTDNLEFLSDLVPQTTTWKAHKAKKQREAAVTGQVSITESLPAGQTTLDGRRPASNPADISILSNASGPAAPTTNGSTYKSDPNLEFRHYDPVTNGNGQTQYDDSDVKMD</sequence>
<dbReference type="InterPro" id="IPR050568">
    <property type="entry name" value="Transcr_DNA_Rep_Reg"/>
</dbReference>
<name>A0A8H3FPM4_9LECA</name>
<evidence type="ECO:0000256" key="2">
    <source>
        <dbReference type="ARBA" id="ARBA00023242"/>
    </source>
</evidence>